<dbReference type="AlphaFoldDB" id="A0A4R2GNT3"/>
<dbReference type="RefSeq" id="WP_132431939.1">
    <property type="nucleotide sequence ID" value="NZ_SLWK01000001.1"/>
</dbReference>
<dbReference type="Pfam" id="PF01145">
    <property type="entry name" value="Band_7"/>
    <property type="match status" value="1"/>
</dbReference>
<name>A0A4R2GNT3_9BACT</name>
<evidence type="ECO:0000259" key="5">
    <source>
        <dbReference type="Pfam" id="PF01145"/>
    </source>
</evidence>
<dbReference type="InterPro" id="IPR001107">
    <property type="entry name" value="Band_7"/>
</dbReference>
<dbReference type="GO" id="GO:0072659">
    <property type="term" value="P:protein localization to plasma membrane"/>
    <property type="evidence" value="ECO:0007669"/>
    <property type="project" value="TreeGrafter"/>
</dbReference>
<keyword evidence="3" id="KW-0472">Membrane</keyword>
<comment type="similarity">
    <text evidence="2">Belongs to the band 7/mec-2 family. Flotillin subfamily.</text>
</comment>
<feature type="coiled-coil region" evidence="4">
    <location>
        <begin position="196"/>
        <end position="245"/>
    </location>
</feature>
<keyword evidence="7" id="KW-1185">Reference proteome</keyword>
<dbReference type="SUPFAM" id="SSF117892">
    <property type="entry name" value="Band 7/SPFH domain"/>
    <property type="match status" value="1"/>
</dbReference>
<protein>
    <submittedName>
        <fullName evidence="6">SPFH domain/Band 7 family protein</fullName>
    </submittedName>
</protein>
<comment type="subcellular location">
    <subcellularLocation>
        <location evidence="1">Membrane</location>
        <topology evidence="1">Single-pass membrane protein</topology>
    </subcellularLocation>
</comment>
<dbReference type="CDD" id="cd03399">
    <property type="entry name" value="SPFH_flotillin"/>
    <property type="match status" value="1"/>
</dbReference>
<comment type="caution">
    <text evidence="6">The sequence shown here is derived from an EMBL/GenBank/DDBJ whole genome shotgun (WGS) entry which is preliminary data.</text>
</comment>
<dbReference type="GO" id="GO:0002020">
    <property type="term" value="F:protease binding"/>
    <property type="evidence" value="ECO:0007669"/>
    <property type="project" value="TreeGrafter"/>
</dbReference>
<feature type="domain" description="Band 7" evidence="5">
    <location>
        <begin position="26"/>
        <end position="216"/>
    </location>
</feature>
<dbReference type="Proteomes" id="UP000295221">
    <property type="component" value="Unassembled WGS sequence"/>
</dbReference>
<dbReference type="GO" id="GO:0005886">
    <property type="term" value="C:plasma membrane"/>
    <property type="evidence" value="ECO:0007669"/>
    <property type="project" value="TreeGrafter"/>
</dbReference>
<evidence type="ECO:0000256" key="3">
    <source>
        <dbReference type="ARBA" id="ARBA00023136"/>
    </source>
</evidence>
<dbReference type="PANTHER" id="PTHR13806:SF46">
    <property type="entry name" value="FLOTILLIN-1-RELATED"/>
    <property type="match status" value="1"/>
</dbReference>
<evidence type="ECO:0000256" key="2">
    <source>
        <dbReference type="ARBA" id="ARBA00007161"/>
    </source>
</evidence>
<evidence type="ECO:0000256" key="1">
    <source>
        <dbReference type="ARBA" id="ARBA00004167"/>
    </source>
</evidence>
<dbReference type="InterPro" id="IPR027705">
    <property type="entry name" value="Flotillin_fam"/>
</dbReference>
<dbReference type="Gene3D" id="3.30.479.30">
    <property type="entry name" value="Band 7 domain"/>
    <property type="match status" value="1"/>
</dbReference>
<evidence type="ECO:0000313" key="7">
    <source>
        <dbReference type="Proteomes" id="UP000295221"/>
    </source>
</evidence>
<keyword evidence="4" id="KW-0175">Coiled coil</keyword>
<dbReference type="OrthoDB" id="9786220at2"/>
<evidence type="ECO:0000313" key="6">
    <source>
        <dbReference type="EMBL" id="TCO10994.1"/>
    </source>
</evidence>
<gene>
    <name evidence="6" type="ORF">EV194_101628</name>
</gene>
<reference evidence="6 7" key="1">
    <citation type="submission" date="2019-03" db="EMBL/GenBank/DDBJ databases">
        <title>Genomic Encyclopedia of Type Strains, Phase IV (KMG-IV): sequencing the most valuable type-strain genomes for metagenomic binning, comparative biology and taxonomic classification.</title>
        <authorList>
            <person name="Goeker M."/>
        </authorList>
    </citation>
    <scope>NUCLEOTIDE SEQUENCE [LARGE SCALE GENOMIC DNA]</scope>
    <source>
        <strain evidence="6 7">DSM 24179</strain>
    </source>
</reference>
<feature type="coiled-coil region" evidence="4">
    <location>
        <begin position="276"/>
        <end position="340"/>
    </location>
</feature>
<organism evidence="6 7">
    <name type="scientific">Natronoflexus pectinivorans</name>
    <dbReference type="NCBI Taxonomy" id="682526"/>
    <lineage>
        <taxon>Bacteria</taxon>
        <taxon>Pseudomonadati</taxon>
        <taxon>Bacteroidota</taxon>
        <taxon>Bacteroidia</taxon>
        <taxon>Marinilabiliales</taxon>
        <taxon>Marinilabiliaceae</taxon>
        <taxon>Natronoflexus</taxon>
    </lineage>
</organism>
<dbReference type="EMBL" id="SLWK01000001">
    <property type="protein sequence ID" value="TCO10994.1"/>
    <property type="molecule type" value="Genomic_DNA"/>
</dbReference>
<sequence length="431" mass="47820">MIVFVSVLLGLIIFTLLVQVVSNMRIVGGNELGIISGVSGKKGFQMISGGRMFIIPLIHKFAKMDLTPHTIEVVVDSAIAEGVVPLNVKATVSFAIASNQAGRALAATRILHLINREEELKQVASNIIEGHLRDSIATMTPVQVMQDKDTLVAKMINVCKNDLENIGLEITTMNIADVDDHRLKGVEEPDLYIALLKRVQTVNAETKARKAKAESRANAVEQEEARKAEVEVRNIDNLYEELMAETKVKVMKEKQREKVGIEKVVQDIMAKEAGLISEIEAERQKLEMLRHKYKAEIITPAQAEKERMILQSKQKAAAIIGKAEGEIEELRETIEIINKDKEIGNKIYLIENFDSLIKPFAETLDFFPAKNVSVISGIEGKNQGPISAIHPNAIDEMRNKLIENAMGGAVFQNQALKMPEKTVNQEPSKDE</sequence>
<dbReference type="InterPro" id="IPR036013">
    <property type="entry name" value="Band_7/SPFH_dom_sf"/>
</dbReference>
<accession>A0A4R2GNT3</accession>
<evidence type="ECO:0000256" key="4">
    <source>
        <dbReference type="SAM" id="Coils"/>
    </source>
</evidence>
<dbReference type="PANTHER" id="PTHR13806">
    <property type="entry name" value="FLOTILLIN-RELATED"/>
    <property type="match status" value="1"/>
</dbReference>
<proteinExistence type="inferred from homology"/>